<comment type="caution">
    <text evidence="2">The sequence shown here is derived from an EMBL/GenBank/DDBJ whole genome shotgun (WGS) entry which is preliminary data.</text>
</comment>
<reference evidence="2 3" key="1">
    <citation type="journal article" date="2023" name="Hortic Res">
        <title>Pangenome of water caltrop reveals structural variations and asymmetric subgenome divergence after allopolyploidization.</title>
        <authorList>
            <person name="Zhang X."/>
            <person name="Chen Y."/>
            <person name="Wang L."/>
            <person name="Yuan Y."/>
            <person name="Fang M."/>
            <person name="Shi L."/>
            <person name="Lu R."/>
            <person name="Comes H.P."/>
            <person name="Ma Y."/>
            <person name="Chen Y."/>
            <person name="Huang G."/>
            <person name="Zhou Y."/>
            <person name="Zheng Z."/>
            <person name="Qiu Y."/>
        </authorList>
    </citation>
    <scope>NUCLEOTIDE SEQUENCE [LARGE SCALE GENOMIC DNA]</scope>
    <source>
        <strain evidence="2">F231</strain>
    </source>
</reference>
<proteinExistence type="predicted"/>
<evidence type="ECO:0000313" key="3">
    <source>
        <dbReference type="Proteomes" id="UP001346149"/>
    </source>
</evidence>
<protein>
    <submittedName>
        <fullName evidence="2">Uncharacterized protein</fullName>
    </submittedName>
</protein>
<name>A0AAN7R4D8_TRANT</name>
<evidence type="ECO:0000313" key="2">
    <source>
        <dbReference type="EMBL" id="KAK4791929.1"/>
    </source>
</evidence>
<gene>
    <name evidence="2" type="ORF">SAY86_022364</name>
</gene>
<feature type="region of interest" description="Disordered" evidence="1">
    <location>
        <begin position="32"/>
        <end position="58"/>
    </location>
</feature>
<sequence length="58" mass="6735">MDEFRDEGKAASIVAGCHRDYWRAEEDEMLRQHVEKNGPRTGIRSPRSSWDDQETAVD</sequence>
<dbReference type="Proteomes" id="UP001346149">
    <property type="component" value="Unassembled WGS sequence"/>
</dbReference>
<accession>A0AAN7R4D8</accession>
<dbReference type="AlphaFoldDB" id="A0AAN7R4D8"/>
<keyword evidence="3" id="KW-1185">Reference proteome</keyword>
<evidence type="ECO:0000256" key="1">
    <source>
        <dbReference type="SAM" id="MobiDB-lite"/>
    </source>
</evidence>
<organism evidence="2 3">
    <name type="scientific">Trapa natans</name>
    <name type="common">Water chestnut</name>
    <dbReference type="NCBI Taxonomy" id="22666"/>
    <lineage>
        <taxon>Eukaryota</taxon>
        <taxon>Viridiplantae</taxon>
        <taxon>Streptophyta</taxon>
        <taxon>Embryophyta</taxon>
        <taxon>Tracheophyta</taxon>
        <taxon>Spermatophyta</taxon>
        <taxon>Magnoliopsida</taxon>
        <taxon>eudicotyledons</taxon>
        <taxon>Gunneridae</taxon>
        <taxon>Pentapetalae</taxon>
        <taxon>rosids</taxon>
        <taxon>malvids</taxon>
        <taxon>Myrtales</taxon>
        <taxon>Lythraceae</taxon>
        <taxon>Trapa</taxon>
    </lineage>
</organism>
<dbReference type="EMBL" id="JAXQNO010000008">
    <property type="protein sequence ID" value="KAK4791929.1"/>
    <property type="molecule type" value="Genomic_DNA"/>
</dbReference>